<evidence type="ECO:0000313" key="1">
    <source>
        <dbReference type="EMBL" id="KAI5668355.1"/>
    </source>
</evidence>
<organism evidence="1 2">
    <name type="scientific">Catharanthus roseus</name>
    <name type="common">Madagascar periwinkle</name>
    <name type="synonym">Vinca rosea</name>
    <dbReference type="NCBI Taxonomy" id="4058"/>
    <lineage>
        <taxon>Eukaryota</taxon>
        <taxon>Viridiplantae</taxon>
        <taxon>Streptophyta</taxon>
        <taxon>Embryophyta</taxon>
        <taxon>Tracheophyta</taxon>
        <taxon>Spermatophyta</taxon>
        <taxon>Magnoliopsida</taxon>
        <taxon>eudicotyledons</taxon>
        <taxon>Gunneridae</taxon>
        <taxon>Pentapetalae</taxon>
        <taxon>asterids</taxon>
        <taxon>lamiids</taxon>
        <taxon>Gentianales</taxon>
        <taxon>Apocynaceae</taxon>
        <taxon>Rauvolfioideae</taxon>
        <taxon>Vinceae</taxon>
        <taxon>Catharanthinae</taxon>
        <taxon>Catharanthus</taxon>
    </lineage>
</organism>
<sequence>MVSIPGTLGCTPSQHDIQQTFTIKPLCHRLREPILECGACVVKRGACRLPDGGARTGCIPAPPHLANKDRQTPNMEEREEEDLPRPRCSNIRLGLTPFALSHPSGSGTSYVPPNPFDSSDTDYIQPPPSIGDVQHTHVSTDEDHPNIRQLVTAITQMVSDELSMLYLEIEKDDEDDNEDGEDYDVSSEFDDDNNPNDEEDDISNPLNPLSSTTLNQWNEIHQGTHMLVQVHQNKHRNMTSKSISKLISHLVANDPEIPISNVIQEVQVLVQTCWVYKRAICWEIYSRKGVRQLGDNLFNFT</sequence>
<reference evidence="2" key="1">
    <citation type="journal article" date="2023" name="Nat. Plants">
        <title>Single-cell RNA sequencing provides a high-resolution roadmap for understanding the multicellular compartmentation of specialized metabolism.</title>
        <authorList>
            <person name="Sun S."/>
            <person name="Shen X."/>
            <person name="Li Y."/>
            <person name="Li Y."/>
            <person name="Wang S."/>
            <person name="Li R."/>
            <person name="Zhang H."/>
            <person name="Shen G."/>
            <person name="Guo B."/>
            <person name="Wei J."/>
            <person name="Xu J."/>
            <person name="St-Pierre B."/>
            <person name="Chen S."/>
            <person name="Sun C."/>
        </authorList>
    </citation>
    <scope>NUCLEOTIDE SEQUENCE [LARGE SCALE GENOMIC DNA]</scope>
</reference>
<dbReference type="EMBL" id="CM044704">
    <property type="protein sequence ID" value="KAI5668355.1"/>
    <property type="molecule type" value="Genomic_DNA"/>
</dbReference>
<gene>
    <name evidence="1" type="ORF">M9H77_18208</name>
</gene>
<comment type="caution">
    <text evidence="1">The sequence shown here is derived from an EMBL/GenBank/DDBJ whole genome shotgun (WGS) entry which is preliminary data.</text>
</comment>
<accession>A0ACC0B6U8</accession>
<proteinExistence type="predicted"/>
<dbReference type="Proteomes" id="UP001060085">
    <property type="component" value="Linkage Group LG04"/>
</dbReference>
<name>A0ACC0B6U8_CATRO</name>
<keyword evidence="2" id="KW-1185">Reference proteome</keyword>
<protein>
    <submittedName>
        <fullName evidence="1">Uncharacterized protein</fullName>
    </submittedName>
</protein>
<evidence type="ECO:0000313" key="2">
    <source>
        <dbReference type="Proteomes" id="UP001060085"/>
    </source>
</evidence>